<dbReference type="EMBL" id="PFEU01000012">
    <property type="protein sequence ID" value="PJE76778.1"/>
    <property type="molecule type" value="Genomic_DNA"/>
</dbReference>
<comment type="caution">
    <text evidence="1">The sequence shown here is derived from an EMBL/GenBank/DDBJ whole genome shotgun (WGS) entry which is preliminary data.</text>
</comment>
<accession>A0A2M8LH57</accession>
<sequence>MVGLEPQAVLAVVDVEDVQAAVGVRDSFHTDATVVALGLVIELVGEGEACFSRTPVEAEPGSSLEELSVGVDLREAEVGSADVHEREVDLLLGADGLGRDVADPTVGHTATSLDGLEVGLRGLVPAEHDRSPEREGTLLDDHPTTVLEEAGELGLYSGHVPKHLRDGETTPGLARAELEQELNHLIGE</sequence>
<protein>
    <submittedName>
        <fullName evidence="1">Uncharacterized protein</fullName>
    </submittedName>
</protein>
<proteinExistence type="predicted"/>
<evidence type="ECO:0000313" key="2">
    <source>
        <dbReference type="Proteomes" id="UP000231436"/>
    </source>
</evidence>
<evidence type="ECO:0000313" key="1">
    <source>
        <dbReference type="EMBL" id="PJE76778.1"/>
    </source>
</evidence>
<dbReference type="AlphaFoldDB" id="A0A2M8LH57"/>
<organism evidence="1 2">
    <name type="scientific">Candidatus Uhrbacteria bacterium CG10_big_fil_rev_8_21_14_0_10_48_16</name>
    <dbReference type="NCBI Taxonomy" id="1975038"/>
    <lineage>
        <taxon>Bacteria</taxon>
        <taxon>Candidatus Uhriibacteriota</taxon>
    </lineage>
</organism>
<gene>
    <name evidence="1" type="ORF">COV05_02735</name>
</gene>
<dbReference type="Proteomes" id="UP000231436">
    <property type="component" value="Unassembled WGS sequence"/>
</dbReference>
<reference evidence="2" key="1">
    <citation type="submission" date="2017-09" db="EMBL/GenBank/DDBJ databases">
        <title>Depth-based differentiation of microbial function through sediment-hosted aquifers and enrichment of novel symbionts in the deep terrestrial subsurface.</title>
        <authorList>
            <person name="Probst A.J."/>
            <person name="Ladd B."/>
            <person name="Jarett J.K."/>
            <person name="Geller-Mcgrath D.E."/>
            <person name="Sieber C.M.K."/>
            <person name="Emerson J.B."/>
            <person name="Anantharaman K."/>
            <person name="Thomas B.C."/>
            <person name="Malmstrom R."/>
            <person name="Stieglmeier M."/>
            <person name="Klingl A."/>
            <person name="Woyke T."/>
            <person name="Ryan C.M."/>
            <person name="Banfield J.F."/>
        </authorList>
    </citation>
    <scope>NUCLEOTIDE SEQUENCE [LARGE SCALE GENOMIC DNA]</scope>
</reference>
<name>A0A2M8LH57_9BACT</name>